<keyword evidence="1" id="KW-0732">Signal</keyword>
<dbReference type="AlphaFoldDB" id="A0A4P9VIR0"/>
<reference evidence="2 3" key="1">
    <citation type="submission" date="2017-04" db="EMBL/GenBank/DDBJ databases">
        <title>Draft genome sequence of Zooshikella ganghwensis VG4 isolated from Red Sea sediments.</title>
        <authorList>
            <person name="Rehman Z."/>
            <person name="Alam I."/>
            <person name="Kamau A."/>
            <person name="Bajic V."/>
            <person name="Leiknes T."/>
        </authorList>
    </citation>
    <scope>NUCLEOTIDE SEQUENCE [LARGE SCALE GENOMIC DNA]</scope>
    <source>
        <strain evidence="2 3">VG4</strain>
    </source>
</reference>
<dbReference type="InterPro" id="IPR021457">
    <property type="entry name" value="DUF3108"/>
</dbReference>
<sequence length="246" mass="28001">MTTKVFLPMKTKGLLALAAGLACFTHTAYLNADTLQPYKATYGAEVSSIPVKGSASRELTVAKDGSYHLSFSADIVIVDIAEQSRFSIQDNYVVPTSYHYKRGGFAKTKEDSLTFDWKNMQVQNQADEEVKPFAITKQTLDPLSYQFQLRLDLANDKKDLTYKVADDDEVKTYSFQRLGEEIIDSPLGKLKTVKVKRVRENKKRETTLWFAKEWDYILVRLQQLEESKVYDIYLQKASINGKPVGK</sequence>
<organism evidence="2 3">
    <name type="scientific">Zooshikella ganghwensis</name>
    <dbReference type="NCBI Taxonomy" id="202772"/>
    <lineage>
        <taxon>Bacteria</taxon>
        <taxon>Pseudomonadati</taxon>
        <taxon>Pseudomonadota</taxon>
        <taxon>Gammaproteobacteria</taxon>
        <taxon>Oceanospirillales</taxon>
        <taxon>Zooshikellaceae</taxon>
        <taxon>Zooshikella</taxon>
    </lineage>
</organism>
<protein>
    <submittedName>
        <fullName evidence="2">DUF3108 domain-containing protein</fullName>
    </submittedName>
</protein>
<dbReference type="EMBL" id="NDXW01000001">
    <property type="protein sequence ID" value="RDH43063.1"/>
    <property type="molecule type" value="Genomic_DNA"/>
</dbReference>
<name>A0A4P9VIR0_9GAMM</name>
<comment type="caution">
    <text evidence="2">The sequence shown here is derived from an EMBL/GenBank/DDBJ whole genome shotgun (WGS) entry which is preliminary data.</text>
</comment>
<keyword evidence="3" id="KW-1185">Reference proteome</keyword>
<gene>
    <name evidence="2" type="ORF">B9G39_06140</name>
</gene>
<feature type="chain" id="PRO_5021031501" evidence="1">
    <location>
        <begin position="33"/>
        <end position="246"/>
    </location>
</feature>
<proteinExistence type="predicted"/>
<accession>A0A4P9VIR0</accession>
<evidence type="ECO:0000256" key="1">
    <source>
        <dbReference type="SAM" id="SignalP"/>
    </source>
</evidence>
<feature type="signal peptide" evidence="1">
    <location>
        <begin position="1"/>
        <end position="32"/>
    </location>
</feature>
<dbReference type="Pfam" id="PF11306">
    <property type="entry name" value="DUF3108"/>
    <property type="match status" value="1"/>
</dbReference>
<evidence type="ECO:0000313" key="2">
    <source>
        <dbReference type="EMBL" id="RDH43063.1"/>
    </source>
</evidence>
<dbReference type="Proteomes" id="UP000257039">
    <property type="component" value="Unassembled WGS sequence"/>
</dbReference>
<evidence type="ECO:0000313" key="3">
    <source>
        <dbReference type="Proteomes" id="UP000257039"/>
    </source>
</evidence>
<dbReference type="PROSITE" id="PS51257">
    <property type="entry name" value="PROKAR_LIPOPROTEIN"/>
    <property type="match status" value="1"/>
</dbReference>